<dbReference type="Gene3D" id="3.30.70.270">
    <property type="match status" value="1"/>
</dbReference>
<dbReference type="SUPFAM" id="SSF141868">
    <property type="entry name" value="EAL domain-like"/>
    <property type="match status" value="1"/>
</dbReference>
<keyword evidence="5" id="KW-1185">Reference proteome</keyword>
<dbReference type="SMART" id="SM00052">
    <property type="entry name" value="EAL"/>
    <property type="match status" value="1"/>
</dbReference>
<evidence type="ECO:0000313" key="5">
    <source>
        <dbReference type="Proteomes" id="UP001054820"/>
    </source>
</evidence>
<accession>A0ABM7MD25</accession>
<feature type="transmembrane region" description="Helical" evidence="1">
    <location>
        <begin position="309"/>
        <end position="333"/>
    </location>
</feature>
<gene>
    <name evidence="4" type="ORF">THMIRHAM_10870</name>
</gene>
<feature type="domain" description="GGDEF" evidence="3">
    <location>
        <begin position="418"/>
        <end position="549"/>
    </location>
</feature>
<organism evidence="4 5">
    <name type="scientific">Thiomicrorhabdus immobilis</name>
    <dbReference type="NCBI Taxonomy" id="2791037"/>
    <lineage>
        <taxon>Bacteria</taxon>
        <taxon>Pseudomonadati</taxon>
        <taxon>Pseudomonadota</taxon>
        <taxon>Gammaproteobacteria</taxon>
        <taxon>Thiotrichales</taxon>
        <taxon>Piscirickettsiaceae</taxon>
        <taxon>Thiomicrorhabdus</taxon>
    </lineage>
</organism>
<dbReference type="PROSITE" id="PS50887">
    <property type="entry name" value="GGDEF"/>
    <property type="match status" value="1"/>
</dbReference>
<keyword evidence="1" id="KW-1133">Transmembrane helix</keyword>
<evidence type="ECO:0000313" key="4">
    <source>
        <dbReference type="EMBL" id="BCN93302.1"/>
    </source>
</evidence>
<name>A0ABM7MD25_9GAMM</name>
<dbReference type="CDD" id="cd01948">
    <property type="entry name" value="EAL"/>
    <property type="match status" value="1"/>
</dbReference>
<keyword evidence="1" id="KW-0812">Transmembrane</keyword>
<protein>
    <submittedName>
        <fullName evidence="4">Uncharacterized protein</fullName>
    </submittedName>
</protein>
<evidence type="ECO:0000259" key="2">
    <source>
        <dbReference type="PROSITE" id="PS50883"/>
    </source>
</evidence>
<keyword evidence="1" id="KW-0472">Membrane</keyword>
<dbReference type="Gene3D" id="3.20.20.450">
    <property type="entry name" value="EAL domain"/>
    <property type="match status" value="1"/>
</dbReference>
<dbReference type="PANTHER" id="PTHR44757:SF2">
    <property type="entry name" value="BIOFILM ARCHITECTURE MAINTENANCE PROTEIN MBAA"/>
    <property type="match status" value="1"/>
</dbReference>
<dbReference type="Pfam" id="PF00563">
    <property type="entry name" value="EAL"/>
    <property type="match status" value="1"/>
</dbReference>
<dbReference type="CDD" id="cd01949">
    <property type="entry name" value="GGDEF"/>
    <property type="match status" value="1"/>
</dbReference>
<dbReference type="InterPro" id="IPR029787">
    <property type="entry name" value="Nucleotide_cyclase"/>
</dbReference>
<dbReference type="InterPro" id="IPR001633">
    <property type="entry name" value="EAL_dom"/>
</dbReference>
<dbReference type="InterPro" id="IPR043128">
    <property type="entry name" value="Rev_trsase/Diguanyl_cyclase"/>
</dbReference>
<dbReference type="EMBL" id="AP024202">
    <property type="protein sequence ID" value="BCN93302.1"/>
    <property type="molecule type" value="Genomic_DNA"/>
</dbReference>
<evidence type="ECO:0000259" key="3">
    <source>
        <dbReference type="PROSITE" id="PS50887"/>
    </source>
</evidence>
<sequence length="818" mass="93315">MFVILFVSFSYNNLVTTRDAVNSAYKGILKEQSNLEGLRNTLLTINQDINLFLLDPLNEDLIHKIDINTNNAINKLTALSESKHPFHKDLKAISERTSKNFYILKSKINILVKFRLDINKQYPGLDISANIMENQQNSIKSGFEILINEIESGDLQVKSPQIYPLLLKSYSVWISAISQTRIYMANRLASFSSDILDEQGNSLKDIYTLFTNNIKTLNRLYRHEDSFEANDILKSAITTSQSWYENFVTLREISESDKWRSDTLIIKTQVFPLVEQVVQNLNEIDKTLNDEKQNTDQELKKSDDQFNKLIFVIIALFMLFIAAILISMQWMVFTPIHKVTLALRSKAFDIDLPNIESSKTLEVGQLIDAFIEMDEEVTQRQNALEHQAMHDHLTGLPNRFLLNQRIEYQLLHSERQNTPFSMFLMDLDFFKDINDTLGHAAGDHLLIEVSQRIKNSIRKSDTLARLGGDEFAILLPETKKETASKLAESIIQKLSDTIDIDNQKVSIGISIGIVNYPDDGIDIETLLQHADMAMYTAKRERAGYVFYDSSQNTYSKARLSLNHDIIEALEHDQFDIYFQPKIDAVTQNLCGAEGLLRWKHKDYGFISPEKVIESAERAGVIHKLTLSMIEKAISACSQWHKSGHKISVAVNLSVRDLSNKDLTTKVKEFMDKYALEYHFLTLEITESIMMENLAISLEVLQKLNKLGVHISIDDFGTGFSSLAYLKKLPVNELKIDKSFIIEINQDANDKKIVSAIINLGHNLGLNVVAEGIETQKSMDMIKAMGCDQMQGYFISKPICKTSFQKYLENHEKNSNPNC</sequence>
<dbReference type="SMART" id="SM00267">
    <property type="entry name" value="GGDEF"/>
    <property type="match status" value="1"/>
</dbReference>
<proteinExistence type="predicted"/>
<dbReference type="InterPro" id="IPR000160">
    <property type="entry name" value="GGDEF_dom"/>
</dbReference>
<dbReference type="InterPro" id="IPR052155">
    <property type="entry name" value="Biofilm_reg_signaling"/>
</dbReference>
<reference evidence="4" key="1">
    <citation type="journal article" date="2022" name="Arch. Microbiol.">
        <title>Thiomicrorhabdus immobilis sp. nov., a mesophilic sulfur-oxidizing bacterium isolated from sediment of a brackish lake in northern Japan.</title>
        <authorList>
            <person name="Kojima H."/>
            <person name="Mochizuki J."/>
            <person name="Kanda M."/>
            <person name="Watanabe T."/>
            <person name="Fukui M."/>
        </authorList>
    </citation>
    <scope>NUCLEOTIDE SEQUENCE</scope>
    <source>
        <strain evidence="4">Am19</strain>
    </source>
</reference>
<dbReference type="Pfam" id="PF00990">
    <property type="entry name" value="GGDEF"/>
    <property type="match status" value="1"/>
</dbReference>
<dbReference type="PANTHER" id="PTHR44757">
    <property type="entry name" value="DIGUANYLATE CYCLASE DGCP"/>
    <property type="match status" value="1"/>
</dbReference>
<evidence type="ECO:0000256" key="1">
    <source>
        <dbReference type="SAM" id="Phobius"/>
    </source>
</evidence>
<dbReference type="SUPFAM" id="SSF55073">
    <property type="entry name" value="Nucleotide cyclase"/>
    <property type="match status" value="1"/>
</dbReference>
<dbReference type="Proteomes" id="UP001054820">
    <property type="component" value="Chromosome"/>
</dbReference>
<dbReference type="InterPro" id="IPR035919">
    <property type="entry name" value="EAL_sf"/>
</dbReference>
<feature type="domain" description="EAL" evidence="2">
    <location>
        <begin position="558"/>
        <end position="811"/>
    </location>
</feature>
<dbReference type="NCBIfam" id="TIGR00254">
    <property type="entry name" value="GGDEF"/>
    <property type="match status" value="1"/>
</dbReference>
<dbReference type="PROSITE" id="PS50883">
    <property type="entry name" value="EAL"/>
    <property type="match status" value="1"/>
</dbReference>